<proteinExistence type="predicted"/>
<keyword evidence="4" id="KW-1185">Reference proteome</keyword>
<evidence type="ECO:0000313" key="4">
    <source>
        <dbReference type="Proteomes" id="UP000037939"/>
    </source>
</evidence>
<keyword evidence="1" id="KW-0732">Signal</keyword>
<dbReference type="EMBL" id="LAQT01000036">
    <property type="protein sequence ID" value="KPC49661.1"/>
    <property type="molecule type" value="Genomic_DNA"/>
</dbReference>
<sequence>MKNTLKRTLLTTLLGISAAAAQAGVLSLDHYNNPGPFGGPEYLYEGLGFSPYNSGTGYASADYYSDYTINIVSHRGVFEINAVALATFQNFETNPSGPYAITDVTLTGYLGNQAVGTTAFHLAQTDGVYRWYSANINWLVDRISLVGDGQDLLQTYTLNALDISPIPEPETWALLGVGAVALAARHGRKVRAHTVS</sequence>
<evidence type="ECO:0000256" key="1">
    <source>
        <dbReference type="SAM" id="SignalP"/>
    </source>
</evidence>
<dbReference type="STRING" id="857265.WG78_20100"/>
<dbReference type="AlphaFoldDB" id="A0A0N1JRH0"/>
<organism evidence="3 4">
    <name type="scientific">Amantichitinum ursilacus</name>
    <dbReference type="NCBI Taxonomy" id="857265"/>
    <lineage>
        <taxon>Bacteria</taxon>
        <taxon>Pseudomonadati</taxon>
        <taxon>Pseudomonadota</taxon>
        <taxon>Betaproteobacteria</taxon>
        <taxon>Neisseriales</taxon>
        <taxon>Chitinibacteraceae</taxon>
        <taxon>Amantichitinum</taxon>
    </lineage>
</organism>
<dbReference type="Proteomes" id="UP000037939">
    <property type="component" value="Unassembled WGS sequence"/>
</dbReference>
<reference evidence="3 4" key="1">
    <citation type="submission" date="2015-07" db="EMBL/GenBank/DDBJ databases">
        <title>Draft genome sequence of the Amantichitinum ursilacus IGB-41, a new chitin-degrading bacterium.</title>
        <authorList>
            <person name="Kirstahler P."/>
            <person name="Guenther M."/>
            <person name="Grumaz C."/>
            <person name="Rupp S."/>
            <person name="Zibek S."/>
            <person name="Sohn K."/>
        </authorList>
    </citation>
    <scope>NUCLEOTIDE SEQUENCE [LARGE SCALE GENOMIC DNA]</scope>
    <source>
        <strain evidence="3 4">IGB-41</strain>
    </source>
</reference>
<gene>
    <name evidence="3" type="ORF">WG78_20100</name>
</gene>
<feature type="domain" description="Ice-binding protein C-terminal" evidence="2">
    <location>
        <begin position="165"/>
        <end position="189"/>
    </location>
</feature>
<dbReference type="Pfam" id="PF07589">
    <property type="entry name" value="PEP-CTERM"/>
    <property type="match status" value="1"/>
</dbReference>
<accession>A0A0N1JRH0</accession>
<dbReference type="NCBIfam" id="TIGR02595">
    <property type="entry name" value="PEP_CTERM"/>
    <property type="match status" value="1"/>
</dbReference>
<evidence type="ECO:0000313" key="3">
    <source>
        <dbReference type="EMBL" id="KPC49661.1"/>
    </source>
</evidence>
<name>A0A0N1JRH0_9NEIS</name>
<dbReference type="RefSeq" id="WP_053939587.1">
    <property type="nucleotide sequence ID" value="NZ_LAQT01000036.1"/>
</dbReference>
<evidence type="ECO:0000259" key="2">
    <source>
        <dbReference type="Pfam" id="PF07589"/>
    </source>
</evidence>
<feature type="chain" id="PRO_5005875085" evidence="1">
    <location>
        <begin position="24"/>
        <end position="196"/>
    </location>
</feature>
<comment type="caution">
    <text evidence="3">The sequence shown here is derived from an EMBL/GenBank/DDBJ whole genome shotgun (WGS) entry which is preliminary data.</text>
</comment>
<dbReference type="InterPro" id="IPR013424">
    <property type="entry name" value="Ice-binding_C"/>
</dbReference>
<protein>
    <submittedName>
        <fullName evidence="3">PEP-CTERM motif protein</fullName>
    </submittedName>
</protein>
<feature type="signal peptide" evidence="1">
    <location>
        <begin position="1"/>
        <end position="23"/>
    </location>
</feature>